<dbReference type="EMBL" id="JANIGO010000001">
    <property type="protein sequence ID" value="MCQ8895766.1"/>
    <property type="molecule type" value="Genomic_DNA"/>
</dbReference>
<dbReference type="Proteomes" id="UP001204142">
    <property type="component" value="Unassembled WGS sequence"/>
</dbReference>
<evidence type="ECO:0000313" key="4">
    <source>
        <dbReference type="Proteomes" id="UP001204142"/>
    </source>
</evidence>
<dbReference type="InterPro" id="IPR011600">
    <property type="entry name" value="Pept_C14_caspase"/>
</dbReference>
<keyword evidence="4" id="KW-1185">Reference proteome</keyword>
<evidence type="ECO:0000313" key="3">
    <source>
        <dbReference type="EMBL" id="MCQ8895766.1"/>
    </source>
</evidence>
<dbReference type="Pfam" id="PF00656">
    <property type="entry name" value="Peptidase_C14"/>
    <property type="match status" value="1"/>
</dbReference>
<proteinExistence type="predicted"/>
<dbReference type="Gene3D" id="3.40.50.1460">
    <property type="match status" value="1"/>
</dbReference>
<sequence length="445" mass="47730">MLVRTLSCLAALAPVGGLHAATERSNGRRHALLVGNGAYPSPYDLPPVPKNVMDLADALAFRGFDVTKALNLDEAGLASTVAEFVQRVALAPAHSVTLFYYVGHGLQLAANNLLLSSGTHPAAPRPDLIARSLVLQQRLLAALPARPDALNITVIDACRTDLGATLGDADGLNQVEAPVGSMVCFSTAAGKPAVSPVSADQNTFYTASLVRALREAPPEMTFDALFRHVKQDVEQTMRTHPVAAIRRLAQSPFIADNARLKVTLFGPGEPPWPLRRPESDTTEVLAAWLALEAAGWPLDVIRLAESFLRIHPTGWRAQQVSMDLTGARQALAALRSRDVRLFKTSFVAPHGAPAEAQVDLLRAARGDKDAAMRVARLHQADASELGQLRYEGWLQYATCLGNGIASYALALHYRAQGLSILAARAEAQAIALGYSPPRALTHERK</sequence>
<comment type="caution">
    <text evidence="3">The sequence shown here is derived from an EMBL/GenBank/DDBJ whole genome shotgun (WGS) entry which is preliminary data.</text>
</comment>
<name>A0ABT1WE14_9BURK</name>
<dbReference type="PANTHER" id="PTHR22576">
    <property type="entry name" value="MUCOSA ASSOCIATED LYMPHOID TISSUE LYMPHOMA TRANSLOCATION PROTEIN 1/PARACASPASE"/>
    <property type="match status" value="1"/>
</dbReference>
<evidence type="ECO:0000256" key="1">
    <source>
        <dbReference type="SAM" id="SignalP"/>
    </source>
</evidence>
<feature type="domain" description="Caspase family p20" evidence="2">
    <location>
        <begin position="27"/>
        <end position="162"/>
    </location>
</feature>
<reference evidence="3 4" key="1">
    <citation type="submission" date="2022-07" db="EMBL/GenBank/DDBJ databases">
        <authorList>
            <person name="Xamxidin M."/>
            <person name="Wu M."/>
        </authorList>
    </citation>
    <scope>NUCLEOTIDE SEQUENCE [LARGE SCALE GENOMIC DNA]</scope>
    <source>
        <strain evidence="3 4">NBRC 111650</strain>
    </source>
</reference>
<feature type="signal peptide" evidence="1">
    <location>
        <begin position="1"/>
        <end position="20"/>
    </location>
</feature>
<organism evidence="3 4">
    <name type="scientific">Limnobacter humi</name>
    <dbReference type="NCBI Taxonomy" id="1778671"/>
    <lineage>
        <taxon>Bacteria</taxon>
        <taxon>Pseudomonadati</taxon>
        <taxon>Pseudomonadota</taxon>
        <taxon>Betaproteobacteria</taxon>
        <taxon>Burkholderiales</taxon>
        <taxon>Burkholderiaceae</taxon>
        <taxon>Limnobacter</taxon>
    </lineage>
</organism>
<dbReference type="PROSITE" id="PS50208">
    <property type="entry name" value="CASPASE_P20"/>
    <property type="match status" value="1"/>
</dbReference>
<evidence type="ECO:0000259" key="2">
    <source>
        <dbReference type="PROSITE" id="PS50208"/>
    </source>
</evidence>
<feature type="chain" id="PRO_5045326920" evidence="1">
    <location>
        <begin position="21"/>
        <end position="445"/>
    </location>
</feature>
<gene>
    <name evidence="3" type="ORF">NQT62_04830</name>
</gene>
<accession>A0ABT1WE14</accession>
<keyword evidence="1" id="KW-0732">Signal</keyword>
<dbReference type="InterPro" id="IPR029030">
    <property type="entry name" value="Caspase-like_dom_sf"/>
</dbReference>
<dbReference type="SUPFAM" id="SSF52129">
    <property type="entry name" value="Caspase-like"/>
    <property type="match status" value="1"/>
</dbReference>
<protein>
    <submittedName>
        <fullName evidence="3">Caspase family protein</fullName>
    </submittedName>
</protein>
<dbReference type="InterPro" id="IPR001309">
    <property type="entry name" value="Pept_C14_p20"/>
</dbReference>
<dbReference type="InterPro" id="IPR052039">
    <property type="entry name" value="Caspase-related_regulators"/>
</dbReference>
<dbReference type="PANTHER" id="PTHR22576:SF37">
    <property type="entry name" value="MUCOSA-ASSOCIATED LYMPHOID TISSUE LYMPHOMA TRANSLOCATION PROTEIN 1"/>
    <property type="match status" value="1"/>
</dbReference>
<dbReference type="RefSeq" id="WP_256763475.1">
    <property type="nucleotide sequence ID" value="NZ_JANIGO010000001.1"/>
</dbReference>